<comment type="caution">
    <text evidence="9">The sequence shown here is derived from an EMBL/GenBank/DDBJ whole genome shotgun (WGS) entry which is preliminary data.</text>
</comment>
<keyword evidence="8" id="KW-0732">Signal</keyword>
<sequence length="331" mass="37505">MNFFKLVLPLLFLAALSAGGAWAYFNWEVNRPSGLEEKTEFVIKPGESVKSISRNLEGQRIVRSATIFTLYVRLQGLSTNLQAGRYEILPTFSLAQIADFFQHGTFDVRLTFYEGWRKEQYLEYALETLAVEDQEFSAQFNAATAGLEGYLFPDTYIVPVNIEANALVKILRDNFSVKYDQVKAAAQKTGLTQKQIVTVASLVERETADDTDSLEEMRTIAGIIIKRWRSGWYLGVDAAIQYALGYDAKTDRWWKLGLTRADLQIDSPYNTYTHLGLPPGPICNPGLDSLTAVSNAKTTTLYWYYLHGKDGEVRYAETLEQHNQNIAKYLR</sequence>
<comment type="similarity">
    <text evidence="7">Belongs to the transglycosylase MltG family.</text>
</comment>
<dbReference type="Gene3D" id="3.30.1490.480">
    <property type="entry name" value="Endolytic murein transglycosylase"/>
    <property type="match status" value="1"/>
</dbReference>
<dbReference type="GO" id="GO:0009252">
    <property type="term" value="P:peptidoglycan biosynthetic process"/>
    <property type="evidence" value="ECO:0007669"/>
    <property type="project" value="UniProtKB-UniRule"/>
</dbReference>
<dbReference type="EC" id="4.2.2.29" evidence="7"/>
<dbReference type="Pfam" id="PF02618">
    <property type="entry name" value="YceG"/>
    <property type="match status" value="1"/>
</dbReference>
<dbReference type="GO" id="GO:0071555">
    <property type="term" value="P:cell wall organization"/>
    <property type="evidence" value="ECO:0007669"/>
    <property type="project" value="UniProtKB-KW"/>
</dbReference>
<comment type="catalytic activity">
    <reaction evidence="7">
        <text>a peptidoglycan chain = a peptidoglycan chain with N-acetyl-1,6-anhydromuramyl-[peptide] at the reducing end + a peptidoglycan chain with N-acetylglucosamine at the non-reducing end.</text>
        <dbReference type="EC" id="4.2.2.29"/>
    </reaction>
</comment>
<organism evidence="9 10">
    <name type="scientific">candidate division CPR1 bacterium GW2011_GWC1_49_13</name>
    <dbReference type="NCBI Taxonomy" id="1618342"/>
    <lineage>
        <taxon>Bacteria</taxon>
        <taxon>candidate division CPR1</taxon>
    </lineage>
</organism>
<dbReference type="PANTHER" id="PTHR30518:SF2">
    <property type="entry name" value="ENDOLYTIC MUREIN TRANSGLYCOSYLASE"/>
    <property type="match status" value="1"/>
</dbReference>
<dbReference type="EMBL" id="LCPW01000005">
    <property type="protein sequence ID" value="KKW05958.1"/>
    <property type="molecule type" value="Genomic_DNA"/>
</dbReference>
<dbReference type="STRING" id="1618342.UY40_C0005G0016"/>
<proteinExistence type="inferred from homology"/>
<protein>
    <recommendedName>
        <fullName evidence="7">Endolytic murein transglycosylase</fullName>
        <ecNumber evidence="7">4.2.2.29</ecNumber>
    </recommendedName>
    <alternativeName>
        <fullName evidence="7">Peptidoglycan lytic transglycosylase</fullName>
    </alternativeName>
    <alternativeName>
        <fullName evidence="7">Peptidoglycan polymerization terminase</fullName>
    </alternativeName>
</protein>
<dbReference type="InterPro" id="IPR003770">
    <property type="entry name" value="MLTG-like"/>
</dbReference>
<keyword evidence="1 7" id="KW-1003">Cell membrane</keyword>
<dbReference type="AlphaFoldDB" id="A0A0G1VHB8"/>
<feature type="site" description="Important for catalytic activity" evidence="7">
    <location>
        <position position="206"/>
    </location>
</feature>
<keyword evidence="4 7" id="KW-0472">Membrane</keyword>
<name>A0A0G1VHB8_9BACT</name>
<evidence type="ECO:0000256" key="3">
    <source>
        <dbReference type="ARBA" id="ARBA00022989"/>
    </source>
</evidence>
<dbReference type="GO" id="GO:0008932">
    <property type="term" value="F:lytic endotransglycosylase activity"/>
    <property type="evidence" value="ECO:0007669"/>
    <property type="project" value="UniProtKB-UniRule"/>
</dbReference>
<reference evidence="9 10" key="1">
    <citation type="journal article" date="2015" name="Nature">
        <title>rRNA introns, odd ribosomes, and small enigmatic genomes across a large radiation of phyla.</title>
        <authorList>
            <person name="Brown C.T."/>
            <person name="Hug L.A."/>
            <person name="Thomas B.C."/>
            <person name="Sharon I."/>
            <person name="Castelle C.J."/>
            <person name="Singh A."/>
            <person name="Wilkins M.J."/>
            <person name="Williams K.H."/>
            <person name="Banfield J.F."/>
        </authorList>
    </citation>
    <scope>NUCLEOTIDE SEQUENCE [LARGE SCALE GENOMIC DNA]</scope>
</reference>
<evidence type="ECO:0000256" key="4">
    <source>
        <dbReference type="ARBA" id="ARBA00023136"/>
    </source>
</evidence>
<feature type="signal peptide" evidence="8">
    <location>
        <begin position="1"/>
        <end position="23"/>
    </location>
</feature>
<evidence type="ECO:0000256" key="6">
    <source>
        <dbReference type="ARBA" id="ARBA00023316"/>
    </source>
</evidence>
<evidence type="ECO:0000256" key="1">
    <source>
        <dbReference type="ARBA" id="ARBA00022475"/>
    </source>
</evidence>
<keyword evidence="5 7" id="KW-0456">Lyase</keyword>
<keyword evidence="6 7" id="KW-0961">Cell wall biogenesis/degradation</keyword>
<gene>
    <name evidence="7" type="primary">mltG</name>
    <name evidence="9" type="ORF">UY40_C0005G0016</name>
</gene>
<keyword evidence="3 7" id="KW-1133">Transmembrane helix</keyword>
<evidence type="ECO:0000313" key="9">
    <source>
        <dbReference type="EMBL" id="KKW05958.1"/>
    </source>
</evidence>
<dbReference type="GO" id="GO:0005886">
    <property type="term" value="C:plasma membrane"/>
    <property type="evidence" value="ECO:0007669"/>
    <property type="project" value="UniProtKB-UniRule"/>
</dbReference>
<keyword evidence="2 7" id="KW-0812">Transmembrane</keyword>
<evidence type="ECO:0000256" key="7">
    <source>
        <dbReference type="HAMAP-Rule" id="MF_02065"/>
    </source>
</evidence>
<dbReference type="NCBIfam" id="TIGR00247">
    <property type="entry name" value="endolytic transglycosylase MltG"/>
    <property type="match status" value="1"/>
</dbReference>
<evidence type="ECO:0000256" key="5">
    <source>
        <dbReference type="ARBA" id="ARBA00023239"/>
    </source>
</evidence>
<evidence type="ECO:0000256" key="8">
    <source>
        <dbReference type="SAM" id="SignalP"/>
    </source>
</evidence>
<dbReference type="Proteomes" id="UP000034119">
    <property type="component" value="Unassembled WGS sequence"/>
</dbReference>
<dbReference type="PATRIC" id="fig|1618342.3.peg.218"/>
<feature type="chain" id="PRO_5002540200" description="Endolytic murein transglycosylase" evidence="8">
    <location>
        <begin position="24"/>
        <end position="331"/>
    </location>
</feature>
<evidence type="ECO:0000313" key="10">
    <source>
        <dbReference type="Proteomes" id="UP000034119"/>
    </source>
</evidence>
<accession>A0A0G1VHB8</accession>
<dbReference type="HAMAP" id="MF_02065">
    <property type="entry name" value="MltG"/>
    <property type="match status" value="1"/>
</dbReference>
<evidence type="ECO:0000256" key="2">
    <source>
        <dbReference type="ARBA" id="ARBA00022692"/>
    </source>
</evidence>
<dbReference type="PANTHER" id="PTHR30518">
    <property type="entry name" value="ENDOLYTIC MUREIN TRANSGLYCOSYLASE"/>
    <property type="match status" value="1"/>
</dbReference>
<comment type="function">
    <text evidence="7">Functions as a peptidoglycan terminase that cleaves nascent peptidoglycan strands endolytically to terminate their elongation.</text>
</comment>